<dbReference type="SUPFAM" id="SSF52047">
    <property type="entry name" value="RNI-like"/>
    <property type="match status" value="1"/>
</dbReference>
<evidence type="ECO:0000256" key="14">
    <source>
        <dbReference type="ARBA" id="ARBA00022777"/>
    </source>
</evidence>
<accession>A0A7I8JX17</accession>
<evidence type="ECO:0000256" key="23">
    <source>
        <dbReference type="SAM" id="Phobius"/>
    </source>
</evidence>
<gene>
    <name evidence="26" type="ORF">SI8410_01000142</name>
</gene>
<evidence type="ECO:0000256" key="3">
    <source>
        <dbReference type="ARBA" id="ARBA00012513"/>
    </source>
</evidence>
<evidence type="ECO:0000256" key="19">
    <source>
        <dbReference type="ARBA" id="ARBA00023180"/>
    </source>
</evidence>
<evidence type="ECO:0000256" key="21">
    <source>
        <dbReference type="ARBA" id="ARBA00048679"/>
    </source>
</evidence>
<dbReference type="PROSITE" id="PS00107">
    <property type="entry name" value="PROTEIN_KINASE_ATP"/>
    <property type="match status" value="1"/>
</dbReference>
<evidence type="ECO:0000256" key="6">
    <source>
        <dbReference type="ARBA" id="ARBA00022527"/>
    </source>
</evidence>
<dbReference type="InterPro" id="IPR013210">
    <property type="entry name" value="LRR_N_plant-typ"/>
</dbReference>
<dbReference type="GO" id="GO:0005886">
    <property type="term" value="C:plasma membrane"/>
    <property type="evidence" value="ECO:0007669"/>
    <property type="project" value="UniProtKB-SubCell"/>
</dbReference>
<evidence type="ECO:0000256" key="16">
    <source>
        <dbReference type="ARBA" id="ARBA00022989"/>
    </source>
</evidence>
<evidence type="ECO:0000256" key="7">
    <source>
        <dbReference type="ARBA" id="ARBA00022553"/>
    </source>
</evidence>
<dbReference type="InterPro" id="IPR008271">
    <property type="entry name" value="Ser/Thr_kinase_AS"/>
</dbReference>
<keyword evidence="15 22" id="KW-0067">ATP-binding</keyword>
<keyword evidence="19" id="KW-0325">Glycoprotein</keyword>
<evidence type="ECO:0000256" key="8">
    <source>
        <dbReference type="ARBA" id="ARBA00022614"/>
    </source>
</evidence>
<keyword evidence="5" id="KW-1003">Cell membrane</keyword>
<evidence type="ECO:0000256" key="24">
    <source>
        <dbReference type="SAM" id="SignalP"/>
    </source>
</evidence>
<comment type="catalytic activity">
    <reaction evidence="21">
        <text>L-seryl-[protein] + ATP = O-phospho-L-seryl-[protein] + ADP + H(+)</text>
        <dbReference type="Rhea" id="RHEA:17989"/>
        <dbReference type="Rhea" id="RHEA-COMP:9863"/>
        <dbReference type="Rhea" id="RHEA-COMP:11604"/>
        <dbReference type="ChEBI" id="CHEBI:15378"/>
        <dbReference type="ChEBI" id="CHEBI:29999"/>
        <dbReference type="ChEBI" id="CHEBI:30616"/>
        <dbReference type="ChEBI" id="CHEBI:83421"/>
        <dbReference type="ChEBI" id="CHEBI:456216"/>
        <dbReference type="EC" id="2.7.11.1"/>
    </reaction>
</comment>
<dbReference type="EMBL" id="LR746264">
    <property type="protein sequence ID" value="CAA7387777.1"/>
    <property type="molecule type" value="Genomic_DNA"/>
</dbReference>
<dbReference type="GO" id="GO:0004674">
    <property type="term" value="F:protein serine/threonine kinase activity"/>
    <property type="evidence" value="ECO:0007669"/>
    <property type="project" value="UniProtKB-KW"/>
</dbReference>
<evidence type="ECO:0000256" key="4">
    <source>
        <dbReference type="ARBA" id="ARBA00022473"/>
    </source>
</evidence>
<dbReference type="GO" id="GO:0009945">
    <property type="term" value="P:radial axis specification"/>
    <property type="evidence" value="ECO:0007669"/>
    <property type="project" value="UniProtKB-ARBA"/>
</dbReference>
<feature type="signal peptide" evidence="24">
    <location>
        <begin position="1"/>
        <end position="29"/>
    </location>
</feature>
<dbReference type="GO" id="GO:0005524">
    <property type="term" value="F:ATP binding"/>
    <property type="evidence" value="ECO:0007669"/>
    <property type="project" value="UniProtKB-UniRule"/>
</dbReference>
<evidence type="ECO:0000256" key="11">
    <source>
        <dbReference type="ARBA" id="ARBA00022729"/>
    </source>
</evidence>
<evidence type="ECO:0000256" key="15">
    <source>
        <dbReference type="ARBA" id="ARBA00022840"/>
    </source>
</evidence>
<evidence type="ECO:0000313" key="26">
    <source>
        <dbReference type="EMBL" id="CAA7387777.1"/>
    </source>
</evidence>
<dbReference type="EC" id="2.7.11.1" evidence="3"/>
<evidence type="ECO:0000256" key="22">
    <source>
        <dbReference type="PROSITE-ProRule" id="PRU10141"/>
    </source>
</evidence>
<dbReference type="PANTHER" id="PTHR48056:SF63">
    <property type="entry name" value="PROTEIN KINASE DOMAIN-CONTAINING PROTEIN"/>
    <property type="match status" value="1"/>
</dbReference>
<keyword evidence="10 23" id="KW-0812">Transmembrane</keyword>
<dbReference type="GO" id="GO:0048508">
    <property type="term" value="P:embryonic meristem development"/>
    <property type="evidence" value="ECO:0007669"/>
    <property type="project" value="UniProtKB-ARBA"/>
</dbReference>
<keyword evidence="6" id="KW-0723">Serine/threonine-protein kinase</keyword>
<dbReference type="InterPro" id="IPR017441">
    <property type="entry name" value="Protein_kinase_ATP_BS"/>
</dbReference>
<feature type="domain" description="Protein kinase" evidence="25">
    <location>
        <begin position="553"/>
        <end position="831"/>
    </location>
</feature>
<dbReference type="Pfam" id="PF00069">
    <property type="entry name" value="Pkinase"/>
    <property type="match status" value="1"/>
</dbReference>
<dbReference type="FunFam" id="3.80.10.10:FF:000095">
    <property type="entry name" value="LRR receptor-like serine/threonine-protein kinase GSO1"/>
    <property type="match status" value="1"/>
</dbReference>
<evidence type="ECO:0000256" key="13">
    <source>
        <dbReference type="ARBA" id="ARBA00022741"/>
    </source>
</evidence>
<comment type="subcellular location">
    <subcellularLocation>
        <location evidence="1">Cell membrane</location>
        <topology evidence="1">Single-pass type I membrane protein</topology>
    </subcellularLocation>
</comment>
<evidence type="ECO:0000256" key="5">
    <source>
        <dbReference type="ARBA" id="ARBA00022475"/>
    </source>
</evidence>
<dbReference type="SUPFAM" id="SSF56112">
    <property type="entry name" value="Protein kinase-like (PK-like)"/>
    <property type="match status" value="1"/>
</dbReference>
<proteinExistence type="inferred from homology"/>
<name>A0A7I8JX17_SPIIN</name>
<comment type="similarity">
    <text evidence="2">Belongs to the protein kinase superfamily. Ser/Thr protein kinase family.</text>
</comment>
<keyword evidence="8" id="KW-0433">Leucine-rich repeat</keyword>
<dbReference type="InterPro" id="IPR000719">
    <property type="entry name" value="Prot_kinase_dom"/>
</dbReference>
<dbReference type="GO" id="GO:0009414">
    <property type="term" value="P:response to water deprivation"/>
    <property type="evidence" value="ECO:0007669"/>
    <property type="project" value="UniProtKB-ARBA"/>
</dbReference>
<dbReference type="Proteomes" id="UP000663760">
    <property type="component" value="Chromosome 1"/>
</dbReference>
<dbReference type="Gene3D" id="1.10.510.10">
    <property type="entry name" value="Transferase(Phosphotransferase) domain 1"/>
    <property type="match status" value="1"/>
</dbReference>
<dbReference type="PROSITE" id="PS00108">
    <property type="entry name" value="PROTEIN_KINASE_ST"/>
    <property type="match status" value="1"/>
</dbReference>
<organism evidence="26 27">
    <name type="scientific">Spirodela intermedia</name>
    <name type="common">Intermediate duckweed</name>
    <dbReference type="NCBI Taxonomy" id="51605"/>
    <lineage>
        <taxon>Eukaryota</taxon>
        <taxon>Viridiplantae</taxon>
        <taxon>Streptophyta</taxon>
        <taxon>Embryophyta</taxon>
        <taxon>Tracheophyta</taxon>
        <taxon>Spermatophyta</taxon>
        <taxon>Magnoliopsida</taxon>
        <taxon>Liliopsida</taxon>
        <taxon>Araceae</taxon>
        <taxon>Lemnoideae</taxon>
        <taxon>Spirodela</taxon>
    </lineage>
</organism>
<dbReference type="Pfam" id="PF00560">
    <property type="entry name" value="LRR_1"/>
    <property type="match status" value="3"/>
</dbReference>
<dbReference type="FunFam" id="1.10.510.10:FF:000192">
    <property type="entry name" value="LRR receptor-like serine/threonine-protein kinase RPK2"/>
    <property type="match status" value="1"/>
</dbReference>
<dbReference type="AlphaFoldDB" id="A0A7I8JX17"/>
<comment type="catalytic activity">
    <reaction evidence="20">
        <text>L-threonyl-[protein] + ATP = O-phospho-L-threonyl-[protein] + ADP + H(+)</text>
        <dbReference type="Rhea" id="RHEA:46608"/>
        <dbReference type="Rhea" id="RHEA-COMP:11060"/>
        <dbReference type="Rhea" id="RHEA-COMP:11605"/>
        <dbReference type="ChEBI" id="CHEBI:15378"/>
        <dbReference type="ChEBI" id="CHEBI:30013"/>
        <dbReference type="ChEBI" id="CHEBI:30616"/>
        <dbReference type="ChEBI" id="CHEBI:61977"/>
        <dbReference type="ChEBI" id="CHEBI:456216"/>
        <dbReference type="EC" id="2.7.11.1"/>
    </reaction>
</comment>
<feature type="transmembrane region" description="Helical" evidence="23">
    <location>
        <begin position="491"/>
        <end position="513"/>
    </location>
</feature>
<evidence type="ECO:0000256" key="17">
    <source>
        <dbReference type="ARBA" id="ARBA00023136"/>
    </source>
</evidence>
<reference evidence="26" key="1">
    <citation type="submission" date="2020-02" db="EMBL/GenBank/DDBJ databases">
        <authorList>
            <person name="Scholz U."/>
            <person name="Mascher M."/>
            <person name="Fiebig A."/>
        </authorList>
    </citation>
    <scope>NUCLEOTIDE SEQUENCE</scope>
</reference>
<evidence type="ECO:0000256" key="12">
    <source>
        <dbReference type="ARBA" id="ARBA00022737"/>
    </source>
</evidence>
<dbReference type="InterPro" id="IPR011009">
    <property type="entry name" value="Kinase-like_dom_sf"/>
</dbReference>
<keyword evidence="12" id="KW-0677">Repeat</keyword>
<keyword evidence="4" id="KW-0217">Developmental protein</keyword>
<protein>
    <recommendedName>
        <fullName evidence="3">non-specific serine/threonine protein kinase</fullName>
        <ecNumber evidence="3">2.7.11.1</ecNumber>
    </recommendedName>
</protein>
<dbReference type="InterPro" id="IPR032675">
    <property type="entry name" value="LRR_dom_sf"/>
</dbReference>
<keyword evidence="13 22" id="KW-0547">Nucleotide-binding</keyword>
<dbReference type="Pfam" id="PF08263">
    <property type="entry name" value="LRRNT_2"/>
    <property type="match status" value="1"/>
</dbReference>
<evidence type="ECO:0000256" key="9">
    <source>
        <dbReference type="ARBA" id="ARBA00022679"/>
    </source>
</evidence>
<keyword evidence="18" id="KW-0675">Receptor</keyword>
<dbReference type="PANTHER" id="PTHR48056">
    <property type="entry name" value="LRR RECEPTOR-LIKE SERINE/THREONINE-PROTEIN KINASE-RELATED"/>
    <property type="match status" value="1"/>
</dbReference>
<keyword evidence="9" id="KW-0808">Transferase</keyword>
<dbReference type="InterPro" id="IPR001611">
    <property type="entry name" value="Leu-rich_rpt"/>
</dbReference>
<dbReference type="Pfam" id="PF13855">
    <property type="entry name" value="LRR_8"/>
    <property type="match status" value="2"/>
</dbReference>
<keyword evidence="16 23" id="KW-1133">Transmembrane helix</keyword>
<dbReference type="Gene3D" id="3.80.10.10">
    <property type="entry name" value="Ribonuclease Inhibitor"/>
    <property type="match status" value="2"/>
</dbReference>
<evidence type="ECO:0000256" key="20">
    <source>
        <dbReference type="ARBA" id="ARBA00047899"/>
    </source>
</evidence>
<dbReference type="FunFam" id="3.30.200.20:FF:000260">
    <property type="entry name" value="LRR receptor-like serine/threonine-protein kinase RPK2"/>
    <property type="match status" value="1"/>
</dbReference>
<dbReference type="InterPro" id="IPR050647">
    <property type="entry name" value="Plant_LRR-RLKs"/>
</dbReference>
<feature type="binding site" evidence="22">
    <location>
        <position position="581"/>
    </location>
    <ligand>
        <name>ATP</name>
        <dbReference type="ChEBI" id="CHEBI:30616"/>
    </ligand>
</feature>
<keyword evidence="17 23" id="KW-0472">Membrane</keyword>
<evidence type="ECO:0000256" key="18">
    <source>
        <dbReference type="ARBA" id="ARBA00023170"/>
    </source>
</evidence>
<evidence type="ECO:0000256" key="2">
    <source>
        <dbReference type="ARBA" id="ARBA00008684"/>
    </source>
</evidence>
<keyword evidence="11 24" id="KW-0732">Signal</keyword>
<dbReference type="OrthoDB" id="1896041at2759"/>
<dbReference type="SMART" id="SM00369">
    <property type="entry name" value="LRR_TYP"/>
    <property type="match status" value="8"/>
</dbReference>
<evidence type="ECO:0000256" key="1">
    <source>
        <dbReference type="ARBA" id="ARBA00004251"/>
    </source>
</evidence>
<evidence type="ECO:0000313" key="27">
    <source>
        <dbReference type="Proteomes" id="UP000663760"/>
    </source>
</evidence>
<evidence type="ECO:0000256" key="10">
    <source>
        <dbReference type="ARBA" id="ARBA00022692"/>
    </source>
</evidence>
<dbReference type="SMART" id="SM00220">
    <property type="entry name" value="S_TKc"/>
    <property type="match status" value="1"/>
</dbReference>
<dbReference type="Gene3D" id="3.30.200.20">
    <property type="entry name" value="Phosphorylase Kinase, domain 1"/>
    <property type="match status" value="1"/>
</dbReference>
<evidence type="ECO:0000259" key="25">
    <source>
        <dbReference type="PROSITE" id="PS50011"/>
    </source>
</evidence>
<dbReference type="PROSITE" id="PS50011">
    <property type="entry name" value="PROTEIN_KINASE_DOM"/>
    <property type="match status" value="1"/>
</dbReference>
<keyword evidence="14" id="KW-0418">Kinase</keyword>
<dbReference type="FunFam" id="3.80.10.10:FF:000275">
    <property type="entry name" value="Leucine-rich repeat receptor-like protein kinase"/>
    <property type="match status" value="1"/>
</dbReference>
<feature type="chain" id="PRO_5029781878" description="non-specific serine/threonine protein kinase" evidence="24">
    <location>
        <begin position="30"/>
        <end position="831"/>
    </location>
</feature>
<sequence length="831" mass="90111">MRWRWLTSAIGSAARRLLLLLLLLTPVICCFSDEGGGGTTDGAALLQFKREITSDPAGLLSRWTDSGGEGPCSWPGVSCDGRSRVVGINVSGRGDGDASLGSTGSDPATRLTGRLSTAIGRLTELRVLSLPFHSFRGEVPGEIWELQSLEVVDLEGSSISGVLPGRFPGGLRVLNLASNRIEGEIPSSLSGCVELEAMDLSRNRIKGTIPGFFGDLPKLRELDLSFNKLGGRIPGEIGDACPSLEHLDLSGNLLVQSIPTTLGSCKSLRALLLSSNLLEGILPAEFRRLEKLQMLNVSRNRLNGCLPAGLGSCRALRCLDVSKNQIGGRIPQDLGLLGSLVWVDLSWNKLQGQIPVSFGQLKNAEYLLLAGNNLTGEIPAGLLQSFSLKLLDVSSNHLSGEIPKDLFSSKDISVLGLNSNNLSGEIASSRAGKMRSPSVFSSSFNHFSASAAQMNAIQRTADATPRYSFLQSSEASSPASAPAKKFTSIEVAAIVSAAAIVSVLLSLIALYVYTRKCLPRNAVQSSERREVTVFMETQVPLTYENVVRATGYFTGSNCIGSGGFGATYKAEVAPGVILAIKRLSVGRVQGIQHFHAEIKTLGTRRHPNLVTLIGYHLGEAETFLIYNYLPGGNLEKFIRERSKRPVDWWMLHKIALDIARALKYLHHRSNRILHRDVKPSNILLDNELNAYLSDFGLARLLGNSETHLTTDVEGTFGYVAPEYATMCRVSDKADVYSYGVVLLELLSDKKVFDPYFSNYGNGFTIVSWAGMCLQQGREQEFFTEGLWDVGLHDDLVEILNLAVMCTDAVPSSRPTMKVVVQRLKQLAPPTL</sequence>
<dbReference type="GO" id="GO:0009409">
    <property type="term" value="P:response to cold"/>
    <property type="evidence" value="ECO:0007669"/>
    <property type="project" value="UniProtKB-ARBA"/>
</dbReference>
<dbReference type="PRINTS" id="PR00019">
    <property type="entry name" value="LEURICHRPT"/>
</dbReference>
<dbReference type="InterPro" id="IPR003591">
    <property type="entry name" value="Leu-rich_rpt_typical-subtyp"/>
</dbReference>
<keyword evidence="27" id="KW-1185">Reference proteome</keyword>
<keyword evidence="7" id="KW-0597">Phosphoprotein</keyword>
<dbReference type="GO" id="GO:0009942">
    <property type="term" value="P:longitudinal axis specification"/>
    <property type="evidence" value="ECO:0007669"/>
    <property type="project" value="UniProtKB-ARBA"/>
</dbReference>